<dbReference type="Pfam" id="PF03432">
    <property type="entry name" value="Relaxase"/>
    <property type="match status" value="1"/>
</dbReference>
<comment type="caution">
    <text evidence="3">The sequence shown here is derived from an EMBL/GenBank/DDBJ whole genome shotgun (WGS) entry which is preliminary data.</text>
</comment>
<reference evidence="3 4" key="1">
    <citation type="submission" date="2020-01" db="EMBL/GenBank/DDBJ databases">
        <title>Genome analysis.</title>
        <authorList>
            <person name="Wu S."/>
            <person name="Wang G."/>
        </authorList>
    </citation>
    <scope>NUCLEOTIDE SEQUENCE [LARGE SCALE GENOMIC DNA]</scope>
    <source>
        <strain evidence="3 4">SYL130</strain>
    </source>
</reference>
<name>A0ABW9ZTH6_9BACT</name>
<keyword evidence="4" id="KW-1185">Reference proteome</keyword>
<feature type="domain" description="MobA/VirD2-like nuclease" evidence="2">
    <location>
        <begin position="17"/>
        <end position="154"/>
    </location>
</feature>
<evidence type="ECO:0000256" key="1">
    <source>
        <dbReference type="SAM" id="MobiDB-lite"/>
    </source>
</evidence>
<evidence type="ECO:0000313" key="4">
    <source>
        <dbReference type="Proteomes" id="UP000753802"/>
    </source>
</evidence>
<feature type="compositionally biased region" description="Basic residues" evidence="1">
    <location>
        <begin position="309"/>
        <end position="320"/>
    </location>
</feature>
<dbReference type="RefSeq" id="WP_161818093.1">
    <property type="nucleotide sequence ID" value="NZ_JAACJS010000011.1"/>
</dbReference>
<feature type="region of interest" description="Disordered" evidence="1">
    <location>
        <begin position="300"/>
        <end position="320"/>
    </location>
</feature>
<evidence type="ECO:0000313" key="3">
    <source>
        <dbReference type="EMBL" id="NCI49785.1"/>
    </source>
</evidence>
<proteinExistence type="predicted"/>
<sequence>MIGKFLTGKSFRGCLLYCLNDKQQKPNHELVKKDRAEVILFNQCFGNQKELINQFNEVRQLNSKLAKPVLHITLSPSTGDKLVKEEWQKLATDCAAEFGFDKNQFVAVLHNDTAHHHLHLIANRIGFDRKTVSDSNSYKKMAAYCRKMELKYDLEQVLSPKQFLSKELRNIPRIDERKSAIKSHIREAILASKNYSEFELYMKQNKYEVIKGRGIAFIDPKKVYVKGSEVGYSLSVIEKILSQSLAEKQRLFDMQKVQEKSQRLSYSPNMKDKSKSQIHEVKQDFSKAIEILLRAEEMRQQTPHELLPKKRKKKRQSLHL</sequence>
<protein>
    <submittedName>
        <fullName evidence="3">Relaxase/mobilization nuclease domain-containing protein</fullName>
    </submittedName>
</protein>
<dbReference type="Proteomes" id="UP000753802">
    <property type="component" value="Unassembled WGS sequence"/>
</dbReference>
<organism evidence="3 4">
    <name type="scientific">Sediminibacterium roseum</name>
    <dbReference type="NCBI Taxonomy" id="1978412"/>
    <lineage>
        <taxon>Bacteria</taxon>
        <taxon>Pseudomonadati</taxon>
        <taxon>Bacteroidota</taxon>
        <taxon>Chitinophagia</taxon>
        <taxon>Chitinophagales</taxon>
        <taxon>Chitinophagaceae</taxon>
        <taxon>Sediminibacterium</taxon>
    </lineage>
</organism>
<dbReference type="InterPro" id="IPR005094">
    <property type="entry name" value="Endonuclease_MobA/VirD2"/>
</dbReference>
<dbReference type="EMBL" id="JAACJS010000011">
    <property type="protein sequence ID" value="NCI49785.1"/>
    <property type="molecule type" value="Genomic_DNA"/>
</dbReference>
<accession>A0ABW9ZTH6</accession>
<gene>
    <name evidence="3" type="ORF">GWC95_07620</name>
</gene>
<evidence type="ECO:0000259" key="2">
    <source>
        <dbReference type="Pfam" id="PF03432"/>
    </source>
</evidence>